<evidence type="ECO:0008006" key="3">
    <source>
        <dbReference type="Google" id="ProtNLM"/>
    </source>
</evidence>
<accession>A0ABY7BI66</accession>
<evidence type="ECO:0000313" key="2">
    <source>
        <dbReference type="Proteomes" id="UP001164745"/>
    </source>
</evidence>
<name>A0ABY7BI66_9FIRM</name>
<proteinExistence type="predicted"/>
<organism evidence="1 2">
    <name type="scientific">Caldicellulosiruptor naganoensis</name>
    <dbReference type="NCBI Taxonomy" id="29324"/>
    <lineage>
        <taxon>Bacteria</taxon>
        <taxon>Bacillati</taxon>
        <taxon>Bacillota</taxon>
        <taxon>Bacillota incertae sedis</taxon>
        <taxon>Caldicellulosiruptorales</taxon>
        <taxon>Caldicellulosiruptoraceae</taxon>
        <taxon>Caldicellulosiruptor</taxon>
    </lineage>
</organism>
<dbReference type="EMBL" id="CP113864">
    <property type="protein sequence ID" value="WAM32294.1"/>
    <property type="molecule type" value="Genomic_DNA"/>
</dbReference>
<protein>
    <recommendedName>
        <fullName evidence="3">DUF4380 domain-containing protein</fullName>
    </recommendedName>
</protein>
<reference evidence="1" key="1">
    <citation type="submission" date="2022-12" db="EMBL/GenBank/DDBJ databases">
        <authorList>
            <person name="Bing R.G."/>
            <person name="Willard D.J."/>
            <person name="Manesh M.J.H."/>
            <person name="Laemthong T."/>
            <person name="Crosby J.R."/>
            <person name="Kelly R.M."/>
        </authorList>
    </citation>
    <scope>NUCLEOTIDE SEQUENCE</scope>
    <source>
        <strain evidence="1">DSM 8991</strain>
    </source>
</reference>
<evidence type="ECO:0000313" key="1">
    <source>
        <dbReference type="EMBL" id="WAM32294.1"/>
    </source>
</evidence>
<dbReference type="Proteomes" id="UP001164745">
    <property type="component" value="Chromosome"/>
</dbReference>
<keyword evidence="2" id="KW-1185">Reference proteome</keyword>
<sequence>MVEVKKVEFKGWENCFLISNEKVEAIVTTDVGPRIIYFGFKGGKNVFCIVEDQAGKKGGDEWRIYGGTRLWHSPEAMPRSYYPDNTPIEYEILPDGIVLIQPTEEWTKLQKIVEFKLDKSLPKAYVTYKIKNNGLFDVKVAAWALSVMRPGGVEIMPIPKIDAGLLPSYPLVIWPYTKLNDHRVVWGEDFIILKQDPNCKPAFKIGYPNLDGWACYLNEGDLFIKYYNHIEGAEYPDFGSSYETYTTDFMLEMETLSPLYNLSPNSEIVHKEEWELYKISGDISSEDDVKRFILPVVKKDANKSRKRLDTINV</sequence>
<dbReference type="RefSeq" id="WP_045165120.1">
    <property type="nucleotide sequence ID" value="NZ_CP113864.1"/>
</dbReference>
<gene>
    <name evidence="1" type="ORF">OTJ99_000821</name>
</gene>